<feature type="transmembrane region" description="Helical" evidence="1">
    <location>
        <begin position="691"/>
        <end position="713"/>
    </location>
</feature>
<dbReference type="EMBL" id="BSXT01018866">
    <property type="protein sequence ID" value="GMG15127.1"/>
    <property type="molecule type" value="Genomic_DNA"/>
</dbReference>
<feature type="transmembrane region" description="Helical" evidence="1">
    <location>
        <begin position="660"/>
        <end position="679"/>
    </location>
</feature>
<reference evidence="2" key="1">
    <citation type="submission" date="2023-04" db="EMBL/GenBank/DDBJ databases">
        <title>Phytophthora fragariaefolia NBRC 109709.</title>
        <authorList>
            <person name="Ichikawa N."/>
            <person name="Sato H."/>
            <person name="Tonouchi N."/>
        </authorList>
    </citation>
    <scope>NUCLEOTIDE SEQUENCE</scope>
    <source>
        <strain evidence="2">NBRC 109709</strain>
    </source>
</reference>
<protein>
    <submittedName>
        <fullName evidence="2">Unnamed protein product</fullName>
    </submittedName>
</protein>
<evidence type="ECO:0000256" key="1">
    <source>
        <dbReference type="SAM" id="Phobius"/>
    </source>
</evidence>
<dbReference type="Proteomes" id="UP001165121">
    <property type="component" value="Unassembled WGS sequence"/>
</dbReference>
<keyword evidence="1" id="KW-0472">Membrane</keyword>
<gene>
    <name evidence="2" type="ORF">Pfra01_002934900</name>
</gene>
<comment type="caution">
    <text evidence="2">The sequence shown here is derived from an EMBL/GenBank/DDBJ whole genome shotgun (WGS) entry which is preliminary data.</text>
</comment>
<feature type="transmembrane region" description="Helical" evidence="1">
    <location>
        <begin position="626"/>
        <end position="648"/>
    </location>
</feature>
<keyword evidence="3" id="KW-1185">Reference proteome</keyword>
<keyword evidence="1" id="KW-0812">Transmembrane</keyword>
<feature type="transmembrane region" description="Helical" evidence="1">
    <location>
        <begin position="515"/>
        <end position="532"/>
    </location>
</feature>
<sequence>MASDHCEVSAGDLEATVEALDPQTAIKRVGRLLHTVVIAKDVSPACLSALERMAVSGEVFAVQFVDKLKDMWSPSEFCQVRLGRLPRGHVFELDKVAQCRGSMRCRHNDIEASVRADHIVVPEVTTELTQHLGAVHDALSGEDWGELCTRLADSTTTQWQSLAEATTNNVDFTTEETGLVTAEAIKVYNSPLALDALRGGGIAAVGTIAAFLARAGLPPLLRLEIARDYFQTVGLFFGGLYAAALDYIDQHHIASHVSRFLDGITSIYDVVSVNVVAVVKGASLSHALMIDIAMWLLIAAVASVYMSFLWFAISGRHLHRRQDEVRQGHEADTWVELATKQKTRVALFTHVITACLTVYLPLTRLCLEIVVEAATHRLVRADNYSGYTGSNGNTGTGYSGSSGGAYGGYTGNAGGYAGGTTGNNGGSTGGHYYSFINGTDQGPSNSTDFSFDDLNSSSSAGNDWDSSFVGFNGSTGEVESGVANVTTFTSTNTYGGLQKSASELVMDRFEGDEQMWYINIITATAVILLVTFTRQLPKILVGAVAENRPTGSLEDAKVTHDLDGEEVTFDDKVYERLVQRDPNQLRCPYRSLYAGFEQRWSYYKVLQLLIKLVLALVIVLTTNNTLVLRGVILLVFYAAVVLLTCYSTPFIDPLNNVMEISGEITALTTCIGGLVAANLDLSLTSSHSLEVVAIIVATAHIVNFFVMLVVLLLDMPGARLFVKNLLGWITFSDTCRGVNDAPAKNVLPLWSLEREVKHRVWHAIVASGIHRVRAHWHGEEDAHNTKLREVMRTALEGVDVYWDDATGTRDGHLDSNTCFGKMYVVPYPFHCAAVYDDCNDEAIIRDDFDDKKAESKLAKLLFLNFTPRIMVKRELRQKLRILSDHATRIDFPFSRLEQVTVPDGVIQTTDANGNTQTQPRFSTVTFTCYYTNGVIEVATKGDAKGRIMAEGFNVSMTYRDGLGKAVAPYTGMVEIWEAGVPELLEQHQQYRRELQIKHAQANATLTDSFWYFVYNDSHLSREKLEDHFKYRETNPRLKLLADTHQEALNSLYLRMKFIYSHPAVTFWYIFWDDVYTRNGDMKCLRSFTQDLDPRQPTSICYHVMRRPELEAWLRERKILGKRLLFHPLLLDILYDELDKHFGSLETSTHSSTPPSAYHNCLETFDGRVFQSLTRIAYRCPLCRAPGSLSRTTLQLPNKMNVRMGRSSEAGELSCLAVKQVL</sequence>
<name>A0A9W6YN13_9STRA</name>
<feature type="transmembrane region" description="Helical" evidence="1">
    <location>
        <begin position="292"/>
        <end position="313"/>
    </location>
</feature>
<accession>A0A9W6YN13</accession>
<keyword evidence="1" id="KW-1133">Transmembrane helix</keyword>
<dbReference type="AlphaFoldDB" id="A0A9W6YN13"/>
<organism evidence="2 3">
    <name type="scientific">Phytophthora fragariaefolia</name>
    <dbReference type="NCBI Taxonomy" id="1490495"/>
    <lineage>
        <taxon>Eukaryota</taxon>
        <taxon>Sar</taxon>
        <taxon>Stramenopiles</taxon>
        <taxon>Oomycota</taxon>
        <taxon>Peronosporomycetes</taxon>
        <taxon>Peronosporales</taxon>
        <taxon>Peronosporaceae</taxon>
        <taxon>Phytophthora</taxon>
    </lineage>
</organism>
<evidence type="ECO:0000313" key="2">
    <source>
        <dbReference type="EMBL" id="GMG15127.1"/>
    </source>
</evidence>
<proteinExistence type="predicted"/>
<dbReference type="OrthoDB" id="10261361at2759"/>
<feature type="transmembrane region" description="Helical" evidence="1">
    <location>
        <begin position="600"/>
        <end position="620"/>
    </location>
</feature>
<evidence type="ECO:0000313" key="3">
    <source>
        <dbReference type="Proteomes" id="UP001165121"/>
    </source>
</evidence>